<keyword evidence="1 2" id="KW-0812">Transmembrane</keyword>
<keyword evidence="1" id="KW-0472">Membrane</keyword>
<evidence type="ECO:0000313" key="4">
    <source>
        <dbReference type="Proteomes" id="UP000002051"/>
    </source>
</evidence>
<reference evidence="2 4" key="1">
    <citation type="journal article" date="2011" name="Nature">
        <title>The Medicago genome provides insight into the evolution of rhizobial symbioses.</title>
        <authorList>
            <person name="Young N.D."/>
            <person name="Debelle F."/>
            <person name="Oldroyd G.E."/>
            <person name="Geurts R."/>
            <person name="Cannon S.B."/>
            <person name="Udvardi M.K."/>
            <person name="Benedito V.A."/>
            <person name="Mayer K.F."/>
            <person name="Gouzy J."/>
            <person name="Schoof H."/>
            <person name="Van de Peer Y."/>
            <person name="Proost S."/>
            <person name="Cook D.R."/>
            <person name="Meyers B.C."/>
            <person name="Spannagl M."/>
            <person name="Cheung F."/>
            <person name="De Mita S."/>
            <person name="Krishnakumar V."/>
            <person name="Gundlach H."/>
            <person name="Zhou S."/>
            <person name="Mudge J."/>
            <person name="Bharti A.K."/>
            <person name="Murray J.D."/>
            <person name="Naoumkina M.A."/>
            <person name="Rosen B."/>
            <person name="Silverstein K.A."/>
            <person name="Tang H."/>
            <person name="Rombauts S."/>
            <person name="Zhao P.X."/>
            <person name="Zhou P."/>
            <person name="Barbe V."/>
            <person name="Bardou P."/>
            <person name="Bechner M."/>
            <person name="Bellec A."/>
            <person name="Berger A."/>
            <person name="Berges H."/>
            <person name="Bidwell S."/>
            <person name="Bisseling T."/>
            <person name="Choisne N."/>
            <person name="Couloux A."/>
            <person name="Denny R."/>
            <person name="Deshpande S."/>
            <person name="Dai X."/>
            <person name="Doyle J.J."/>
            <person name="Dudez A.M."/>
            <person name="Farmer A.D."/>
            <person name="Fouteau S."/>
            <person name="Franken C."/>
            <person name="Gibelin C."/>
            <person name="Gish J."/>
            <person name="Goldstein S."/>
            <person name="Gonzalez A.J."/>
            <person name="Green P.J."/>
            <person name="Hallab A."/>
            <person name="Hartog M."/>
            <person name="Hua A."/>
            <person name="Humphray S.J."/>
            <person name="Jeong D.H."/>
            <person name="Jing Y."/>
            <person name="Jocker A."/>
            <person name="Kenton S.M."/>
            <person name="Kim D.J."/>
            <person name="Klee K."/>
            <person name="Lai H."/>
            <person name="Lang C."/>
            <person name="Lin S."/>
            <person name="Macmil S.L."/>
            <person name="Magdelenat G."/>
            <person name="Matthews L."/>
            <person name="McCorrison J."/>
            <person name="Monaghan E.L."/>
            <person name="Mun J.H."/>
            <person name="Najar F.Z."/>
            <person name="Nicholson C."/>
            <person name="Noirot C."/>
            <person name="O'Bleness M."/>
            <person name="Paule C.R."/>
            <person name="Poulain J."/>
            <person name="Prion F."/>
            <person name="Qin B."/>
            <person name="Qu C."/>
            <person name="Retzel E.F."/>
            <person name="Riddle C."/>
            <person name="Sallet E."/>
            <person name="Samain S."/>
            <person name="Samson N."/>
            <person name="Sanders I."/>
            <person name="Saurat O."/>
            <person name="Scarpelli C."/>
            <person name="Schiex T."/>
            <person name="Segurens B."/>
            <person name="Severin A.J."/>
            <person name="Sherrier D.J."/>
            <person name="Shi R."/>
            <person name="Sims S."/>
            <person name="Singer S.R."/>
            <person name="Sinharoy S."/>
            <person name="Sterck L."/>
            <person name="Viollet A."/>
            <person name="Wang B.B."/>
            <person name="Wang K."/>
            <person name="Wang M."/>
            <person name="Wang X."/>
            <person name="Warfsmann J."/>
            <person name="Weissenbach J."/>
            <person name="White D.D."/>
            <person name="White J.D."/>
            <person name="Wiley G.B."/>
            <person name="Wincker P."/>
            <person name="Xing Y."/>
            <person name="Yang L."/>
            <person name="Yao Z."/>
            <person name="Ying F."/>
            <person name="Zhai J."/>
            <person name="Zhou L."/>
            <person name="Zuber A."/>
            <person name="Denarie J."/>
            <person name="Dixon R.A."/>
            <person name="May G.D."/>
            <person name="Schwartz D.C."/>
            <person name="Rogers J."/>
            <person name="Quetier F."/>
            <person name="Town C.D."/>
            <person name="Roe B.A."/>
        </authorList>
    </citation>
    <scope>NUCLEOTIDE SEQUENCE [LARGE SCALE GENOMIC DNA]</scope>
    <source>
        <strain evidence="2">A17</strain>
        <strain evidence="3 4">cv. Jemalong A17</strain>
    </source>
</reference>
<gene>
    <name evidence="2" type="ordered locus">MTR_2g039390</name>
</gene>
<keyword evidence="1" id="KW-1133">Transmembrane helix</keyword>
<sequence>MTMTLTSSTLQIRRNEYSEDLNIVILVIFVGIGTFGVFIHRLFKRNNGNKAVPCIAVENEKERIEKLMVGTVTKILEIYMGIIHNKNNEIVINTRDHKQQIQC</sequence>
<dbReference type="HOGENOM" id="CLU_2267731_0_0_1"/>
<evidence type="ECO:0000256" key="1">
    <source>
        <dbReference type="SAM" id="Phobius"/>
    </source>
</evidence>
<name>G7IIJ1_MEDTR</name>
<dbReference type="AlphaFoldDB" id="G7IIJ1"/>
<keyword evidence="4" id="KW-1185">Reference proteome</keyword>
<reference evidence="2 4" key="2">
    <citation type="journal article" date="2014" name="BMC Genomics">
        <title>An improved genome release (version Mt4.0) for the model legume Medicago truncatula.</title>
        <authorList>
            <person name="Tang H."/>
            <person name="Krishnakumar V."/>
            <person name="Bidwell S."/>
            <person name="Rosen B."/>
            <person name="Chan A."/>
            <person name="Zhou S."/>
            <person name="Gentzbittel L."/>
            <person name="Childs K.L."/>
            <person name="Yandell M."/>
            <person name="Gundlach H."/>
            <person name="Mayer K.F."/>
            <person name="Schwartz D.C."/>
            <person name="Town C.D."/>
        </authorList>
    </citation>
    <scope>GENOME REANNOTATION</scope>
    <source>
        <strain evidence="3 4">cv. Jemalong A17</strain>
    </source>
</reference>
<feature type="transmembrane region" description="Helical" evidence="1">
    <location>
        <begin position="23"/>
        <end position="43"/>
    </location>
</feature>
<protein>
    <submittedName>
        <fullName evidence="2">Transmembrane protein, putative</fullName>
    </submittedName>
</protein>
<dbReference type="EMBL" id="CM001218">
    <property type="protein sequence ID" value="AES65434.1"/>
    <property type="molecule type" value="Genomic_DNA"/>
</dbReference>
<organism evidence="2 4">
    <name type="scientific">Medicago truncatula</name>
    <name type="common">Barrel medic</name>
    <name type="synonym">Medicago tribuloides</name>
    <dbReference type="NCBI Taxonomy" id="3880"/>
    <lineage>
        <taxon>Eukaryota</taxon>
        <taxon>Viridiplantae</taxon>
        <taxon>Streptophyta</taxon>
        <taxon>Embryophyta</taxon>
        <taxon>Tracheophyta</taxon>
        <taxon>Spermatophyta</taxon>
        <taxon>Magnoliopsida</taxon>
        <taxon>eudicotyledons</taxon>
        <taxon>Gunneridae</taxon>
        <taxon>Pentapetalae</taxon>
        <taxon>rosids</taxon>
        <taxon>fabids</taxon>
        <taxon>Fabales</taxon>
        <taxon>Fabaceae</taxon>
        <taxon>Papilionoideae</taxon>
        <taxon>50 kb inversion clade</taxon>
        <taxon>NPAAA clade</taxon>
        <taxon>Hologalegina</taxon>
        <taxon>IRL clade</taxon>
        <taxon>Trifolieae</taxon>
        <taxon>Medicago</taxon>
    </lineage>
</organism>
<dbReference type="EnsemblPlants" id="AES65434">
    <property type="protein sequence ID" value="AES65434"/>
    <property type="gene ID" value="MTR_2g039390"/>
</dbReference>
<evidence type="ECO:0000313" key="2">
    <source>
        <dbReference type="EMBL" id="AES65434.1"/>
    </source>
</evidence>
<accession>G7IIJ1</accession>
<dbReference type="Proteomes" id="UP000002051">
    <property type="component" value="Chromosome 2"/>
</dbReference>
<evidence type="ECO:0000313" key="3">
    <source>
        <dbReference type="EnsemblPlants" id="AES65434"/>
    </source>
</evidence>
<proteinExistence type="predicted"/>
<reference evidence="3" key="3">
    <citation type="submission" date="2015-04" db="UniProtKB">
        <authorList>
            <consortium name="EnsemblPlants"/>
        </authorList>
    </citation>
    <scope>IDENTIFICATION</scope>
    <source>
        <strain evidence="3">cv. Jemalong A17</strain>
    </source>
</reference>
<dbReference type="PaxDb" id="3880-AES65434"/>